<sequence>MRVCRSECVKVRAARVFAVPQQIGYRIELSVRKSGRTQRETRTCTIRSPRTHPLPSLAPSTPGSR</sequence>
<dbReference type="EnsemblMetazoa" id="AARA014266-RA">
    <property type="protein sequence ID" value="AARA014266-PA"/>
    <property type="gene ID" value="AARA014266"/>
</dbReference>
<dbReference type="EMBL" id="APCN01001945">
    <property type="status" value="NOT_ANNOTATED_CDS"/>
    <property type="molecule type" value="Genomic_DNA"/>
</dbReference>
<reference evidence="1" key="1">
    <citation type="submission" date="2022-08" db="UniProtKB">
        <authorList>
            <consortium name="EnsemblMetazoa"/>
        </authorList>
    </citation>
    <scope>IDENTIFICATION</scope>
    <source>
        <strain evidence="1">Dongola</strain>
    </source>
</reference>
<dbReference type="Proteomes" id="UP000075840">
    <property type="component" value="Unassembled WGS sequence"/>
</dbReference>
<dbReference type="AlphaFoldDB" id="A0A182IFK1"/>
<name>A0A182IFK1_ANOAR</name>
<organism evidence="1 2">
    <name type="scientific">Anopheles arabiensis</name>
    <name type="common">Mosquito</name>
    <dbReference type="NCBI Taxonomy" id="7173"/>
    <lineage>
        <taxon>Eukaryota</taxon>
        <taxon>Metazoa</taxon>
        <taxon>Ecdysozoa</taxon>
        <taxon>Arthropoda</taxon>
        <taxon>Hexapoda</taxon>
        <taxon>Insecta</taxon>
        <taxon>Pterygota</taxon>
        <taxon>Neoptera</taxon>
        <taxon>Endopterygota</taxon>
        <taxon>Diptera</taxon>
        <taxon>Nematocera</taxon>
        <taxon>Culicoidea</taxon>
        <taxon>Culicidae</taxon>
        <taxon>Anophelinae</taxon>
        <taxon>Anopheles</taxon>
    </lineage>
</organism>
<proteinExistence type="predicted"/>
<evidence type="ECO:0000313" key="2">
    <source>
        <dbReference type="Proteomes" id="UP000075840"/>
    </source>
</evidence>
<keyword evidence="2" id="KW-1185">Reference proteome</keyword>
<evidence type="ECO:0000313" key="1">
    <source>
        <dbReference type="EnsemblMetazoa" id="AARA014266-PA"/>
    </source>
</evidence>
<accession>A0A182IFK1</accession>
<protein>
    <submittedName>
        <fullName evidence="1">Uncharacterized protein</fullName>
    </submittedName>
</protein>
<dbReference type="VEuPathDB" id="VectorBase:AARA014266"/>